<dbReference type="EMBL" id="JACHGO010000008">
    <property type="protein sequence ID" value="MBB5144530.1"/>
    <property type="molecule type" value="Genomic_DNA"/>
</dbReference>
<proteinExistence type="predicted"/>
<gene>
    <name evidence="1" type="ORF">HNQ38_002645</name>
</gene>
<protein>
    <submittedName>
        <fullName evidence="1">Diaminopimelate epimerase</fullName>
    </submittedName>
</protein>
<comment type="caution">
    <text evidence="1">The sequence shown here is derived from an EMBL/GenBank/DDBJ whole genome shotgun (WGS) entry which is preliminary data.</text>
</comment>
<evidence type="ECO:0000313" key="1">
    <source>
        <dbReference type="EMBL" id="MBB5144530.1"/>
    </source>
</evidence>
<dbReference type="Pfam" id="PF26317">
    <property type="entry name" value="CntK_N"/>
    <property type="match status" value="1"/>
</dbReference>
<keyword evidence="2" id="KW-1185">Reference proteome</keyword>
<sequence>MPTLIFSKWSPGGNTTLLFPTSGLATSLQSRLARQALSESCLGGEQAGFVDASGPSLRMAGGEFCVNASRAMGAMLACDEDCLEQPEDISCHGSSRVQQDTDGSAGAIVSTESSEIQRRYDVSVSGWPSLVQLHVRGRAPHWLVEARLRLPEITIQRKAEGIHLVRLPGICHLLLDGHTHNQPEDCHAAAALLRERHELEHEEAVGVIWWRVLQGQLNMLPIVHVRDTRTDYLESACGSGALALALSRSQAGGGNAFSIMQPSGSPLDVRLFSEDGVSMAGVDGPVTLVAKGQVWLPDMTD</sequence>
<dbReference type="InterPro" id="IPR058944">
    <property type="entry name" value="CntK-like"/>
</dbReference>
<organism evidence="1 2">
    <name type="scientific">Desulfovibrio intestinalis</name>
    <dbReference type="NCBI Taxonomy" id="58621"/>
    <lineage>
        <taxon>Bacteria</taxon>
        <taxon>Pseudomonadati</taxon>
        <taxon>Thermodesulfobacteriota</taxon>
        <taxon>Desulfovibrionia</taxon>
        <taxon>Desulfovibrionales</taxon>
        <taxon>Desulfovibrionaceae</taxon>
        <taxon>Desulfovibrio</taxon>
    </lineage>
</organism>
<dbReference type="RefSeq" id="WP_183721651.1">
    <property type="nucleotide sequence ID" value="NZ_JACHGO010000008.1"/>
</dbReference>
<evidence type="ECO:0000313" key="2">
    <source>
        <dbReference type="Proteomes" id="UP000539075"/>
    </source>
</evidence>
<reference evidence="1 2" key="1">
    <citation type="submission" date="2020-08" db="EMBL/GenBank/DDBJ databases">
        <title>Genomic Encyclopedia of Type Strains, Phase IV (KMG-IV): sequencing the most valuable type-strain genomes for metagenomic binning, comparative biology and taxonomic classification.</title>
        <authorList>
            <person name="Goeker M."/>
        </authorList>
    </citation>
    <scope>NUCLEOTIDE SEQUENCE [LARGE SCALE GENOMIC DNA]</scope>
    <source>
        <strain evidence="1 2">DSM 11275</strain>
    </source>
</reference>
<dbReference type="AlphaFoldDB" id="A0A7W8FH63"/>
<name>A0A7W8FH63_9BACT</name>
<accession>A0A7W8FH63</accession>
<dbReference type="Proteomes" id="UP000539075">
    <property type="component" value="Unassembled WGS sequence"/>
</dbReference>